<dbReference type="Proteomes" id="UP000298327">
    <property type="component" value="Unassembled WGS sequence"/>
</dbReference>
<dbReference type="AlphaFoldDB" id="A0A4Y9XNY1"/>
<evidence type="ECO:0000313" key="2">
    <source>
        <dbReference type="Proteomes" id="UP000298327"/>
    </source>
</evidence>
<proteinExistence type="predicted"/>
<comment type="caution">
    <text evidence="1">The sequence shown here is derived from an EMBL/GenBank/DDBJ whole genome shotgun (WGS) entry which is preliminary data.</text>
</comment>
<keyword evidence="2" id="KW-1185">Reference proteome</keyword>
<name>A0A4Y9XNY1_9AGAM</name>
<sequence>MEPSHPYETGCRVLQISRFWPSYSSSELLPSYFSCVLFDSFNLPLYTAAPTSTAPSASSISIDPGGSIPILKCSPKALDLFGVCAPLNWPILLQCCSFWQSAEDIRQRVARVGRTYVLCYDRVTRSSHEHEYVFTMRACLSFNVVLDARLLRVASRLSAFVLEDYPMRNPLGYFCHIFCLPPSPAKQSQMEMENDDPQIHSLENDIVRNQKVLPLNPPGFPTRLGILFKLAHSLINKVFGPGEYSTQDFEDLIEYLSELLVLLPPDDPKSNPFLTMFRETLEKRFSPPPRDTVFNDDTEAWNVDGDLQLGCLRHLGLYSSPRETAGA</sequence>
<evidence type="ECO:0000313" key="1">
    <source>
        <dbReference type="EMBL" id="TFY51083.1"/>
    </source>
</evidence>
<protein>
    <submittedName>
        <fullName evidence="1">Uncharacterized protein</fullName>
    </submittedName>
</protein>
<accession>A0A4Y9XNY1</accession>
<dbReference type="EMBL" id="SEOQ01001616">
    <property type="protein sequence ID" value="TFY51083.1"/>
    <property type="molecule type" value="Genomic_DNA"/>
</dbReference>
<organism evidence="1 2">
    <name type="scientific">Dentipellis fragilis</name>
    <dbReference type="NCBI Taxonomy" id="205917"/>
    <lineage>
        <taxon>Eukaryota</taxon>
        <taxon>Fungi</taxon>
        <taxon>Dikarya</taxon>
        <taxon>Basidiomycota</taxon>
        <taxon>Agaricomycotina</taxon>
        <taxon>Agaricomycetes</taxon>
        <taxon>Russulales</taxon>
        <taxon>Hericiaceae</taxon>
        <taxon>Dentipellis</taxon>
    </lineage>
</organism>
<gene>
    <name evidence="1" type="ORF">EVG20_g11173</name>
</gene>
<reference evidence="1 2" key="1">
    <citation type="submission" date="2019-02" db="EMBL/GenBank/DDBJ databases">
        <title>Genome sequencing of the rare red list fungi Dentipellis fragilis.</title>
        <authorList>
            <person name="Buettner E."/>
            <person name="Kellner H."/>
        </authorList>
    </citation>
    <scope>NUCLEOTIDE SEQUENCE [LARGE SCALE GENOMIC DNA]</scope>
    <source>
        <strain evidence="1 2">DSM 105465</strain>
    </source>
</reference>